<comment type="caution">
    <text evidence="2">The sequence shown here is derived from an EMBL/GenBank/DDBJ whole genome shotgun (WGS) entry which is preliminary data.</text>
</comment>
<organism evidence="2 3">
    <name type="scientific">Companilactobacillus versmoldensis DSM 14857 = KCTC 3814</name>
    <dbReference type="NCBI Taxonomy" id="1423815"/>
    <lineage>
        <taxon>Bacteria</taxon>
        <taxon>Bacillati</taxon>
        <taxon>Bacillota</taxon>
        <taxon>Bacilli</taxon>
        <taxon>Lactobacillales</taxon>
        <taxon>Lactobacillaceae</taxon>
        <taxon>Companilactobacillus</taxon>
    </lineage>
</organism>
<reference evidence="2 3" key="1">
    <citation type="journal article" date="2015" name="Genome Announc.">
        <title>Expanding the biotechnology potential of lactobacilli through comparative genomics of 213 strains and associated genera.</title>
        <authorList>
            <person name="Sun Z."/>
            <person name="Harris H.M."/>
            <person name="McCann A."/>
            <person name="Guo C."/>
            <person name="Argimon S."/>
            <person name="Zhang W."/>
            <person name="Yang X."/>
            <person name="Jeffery I.B."/>
            <person name="Cooney J.C."/>
            <person name="Kagawa T.F."/>
            <person name="Liu W."/>
            <person name="Song Y."/>
            <person name="Salvetti E."/>
            <person name="Wrobel A."/>
            <person name="Rasinkangas P."/>
            <person name="Parkhill J."/>
            <person name="Rea M.C."/>
            <person name="O'Sullivan O."/>
            <person name="Ritari J."/>
            <person name="Douillard F.P."/>
            <person name="Paul Ross R."/>
            <person name="Yang R."/>
            <person name="Briner A.E."/>
            <person name="Felis G.E."/>
            <person name="de Vos W.M."/>
            <person name="Barrangou R."/>
            <person name="Klaenhammer T.R."/>
            <person name="Caufield P.W."/>
            <person name="Cui Y."/>
            <person name="Zhang H."/>
            <person name="O'Toole P.W."/>
        </authorList>
    </citation>
    <scope>NUCLEOTIDE SEQUENCE [LARGE SCALE GENOMIC DNA]</scope>
    <source>
        <strain evidence="2 3">DSM 14857</strain>
    </source>
</reference>
<dbReference type="InterPro" id="IPR000086">
    <property type="entry name" value="NUDIX_hydrolase_dom"/>
</dbReference>
<dbReference type="eggNOG" id="COG1051">
    <property type="taxonomic scope" value="Bacteria"/>
</dbReference>
<dbReference type="PANTHER" id="PTHR43736:SF4">
    <property type="entry name" value="SLR1690 PROTEIN"/>
    <property type="match status" value="1"/>
</dbReference>
<dbReference type="PANTHER" id="PTHR43736">
    <property type="entry name" value="ADP-RIBOSE PYROPHOSPHATASE"/>
    <property type="match status" value="1"/>
</dbReference>
<keyword evidence="3" id="KW-1185">Reference proteome</keyword>
<sequence length="251" mass="28785">MNQSQPIKDLSINVVNIIWSFDPESEKVLVLLVQSSLEPNIGRWGLPATRLRSDESADDASLRLIREKIGLDLPNFYTEQLATFSNINRSNKGRNIALTYMTYLPSAPKLTAGYGAKQAEWFSVGHLKQQYTLNYGNLTFKTLEDEISEDEFYQQLPQADQEENLISDYSLILRQAFRRITNRLDYLPTILLILGQNFTLKQARIVYAAFLKESVANIDNSNFRKTHVHLFQEVGVRHGKSGRPAKLYRLK</sequence>
<evidence type="ECO:0000259" key="1">
    <source>
        <dbReference type="PROSITE" id="PS51462"/>
    </source>
</evidence>
<dbReference type="OrthoDB" id="9786141at2"/>
<accession>A0A0R1SJA6</accession>
<protein>
    <recommendedName>
        <fullName evidence="1">Nudix hydrolase domain-containing protein</fullName>
    </recommendedName>
</protein>
<dbReference type="InterPro" id="IPR036390">
    <property type="entry name" value="WH_DNA-bd_sf"/>
</dbReference>
<dbReference type="PATRIC" id="fig|1423815.3.peg.652"/>
<proteinExistence type="predicted"/>
<dbReference type="PROSITE" id="PS51462">
    <property type="entry name" value="NUDIX"/>
    <property type="match status" value="1"/>
</dbReference>
<dbReference type="Proteomes" id="UP000051647">
    <property type="component" value="Unassembled WGS sequence"/>
</dbReference>
<name>A0A0R1SJA6_9LACO</name>
<dbReference type="InterPro" id="IPR054105">
    <property type="entry name" value="WHD_NrtR"/>
</dbReference>
<dbReference type="CDD" id="cd18873">
    <property type="entry name" value="NUDIX_NadM_like"/>
    <property type="match status" value="1"/>
</dbReference>
<dbReference type="SUPFAM" id="SSF46785">
    <property type="entry name" value="Winged helix' DNA-binding domain"/>
    <property type="match status" value="1"/>
</dbReference>
<dbReference type="AlphaFoldDB" id="A0A0R1SJA6"/>
<evidence type="ECO:0000313" key="3">
    <source>
        <dbReference type="Proteomes" id="UP000051647"/>
    </source>
</evidence>
<dbReference type="eggNOG" id="COG4111">
    <property type="taxonomic scope" value="Bacteria"/>
</dbReference>
<dbReference type="RefSeq" id="WP_010625077.1">
    <property type="nucleotide sequence ID" value="NZ_AZFA01000015.1"/>
</dbReference>
<evidence type="ECO:0000313" key="2">
    <source>
        <dbReference type="EMBL" id="KRL66373.1"/>
    </source>
</evidence>
<feature type="domain" description="Nudix hydrolase" evidence="1">
    <location>
        <begin position="11"/>
        <end position="144"/>
    </location>
</feature>
<dbReference type="Pfam" id="PF21906">
    <property type="entry name" value="WHD_NrtR"/>
    <property type="match status" value="1"/>
</dbReference>
<dbReference type="Gene3D" id="3.90.79.10">
    <property type="entry name" value="Nucleoside Triphosphate Pyrophosphohydrolase"/>
    <property type="match status" value="1"/>
</dbReference>
<dbReference type="InterPro" id="IPR036388">
    <property type="entry name" value="WH-like_DNA-bd_sf"/>
</dbReference>
<gene>
    <name evidence="2" type="ORF">FC27_GL000644</name>
</gene>
<dbReference type="SUPFAM" id="SSF55811">
    <property type="entry name" value="Nudix"/>
    <property type="match status" value="1"/>
</dbReference>
<dbReference type="InterPro" id="IPR015797">
    <property type="entry name" value="NUDIX_hydrolase-like_dom_sf"/>
</dbReference>
<dbReference type="STRING" id="1423815.FC27_GL000644"/>
<dbReference type="Pfam" id="PF00293">
    <property type="entry name" value="NUDIX"/>
    <property type="match status" value="1"/>
</dbReference>
<dbReference type="EMBL" id="AZFA01000015">
    <property type="protein sequence ID" value="KRL66373.1"/>
    <property type="molecule type" value="Genomic_DNA"/>
</dbReference>
<dbReference type="Gene3D" id="1.10.10.10">
    <property type="entry name" value="Winged helix-like DNA-binding domain superfamily/Winged helix DNA-binding domain"/>
    <property type="match status" value="1"/>
</dbReference>